<evidence type="ECO:0000259" key="13">
    <source>
        <dbReference type="PROSITE" id="PS50011"/>
    </source>
</evidence>
<evidence type="ECO:0000313" key="15">
    <source>
        <dbReference type="Proteomes" id="UP001485043"/>
    </source>
</evidence>
<dbReference type="InterPro" id="IPR008271">
    <property type="entry name" value="Ser/Thr_kinase_AS"/>
</dbReference>
<dbReference type="EMBL" id="JALJOV010000406">
    <property type="protein sequence ID" value="KAK9863978.1"/>
    <property type="molecule type" value="Genomic_DNA"/>
</dbReference>
<comment type="caution">
    <text evidence="14">The sequence shown here is derived from an EMBL/GenBank/DDBJ whole genome shotgun (WGS) entry which is preliminary data.</text>
</comment>
<dbReference type="Gene3D" id="1.10.510.10">
    <property type="entry name" value="Transferase(Phosphotransferase) domain 1"/>
    <property type="match status" value="1"/>
</dbReference>
<feature type="compositionally biased region" description="Polar residues" evidence="12">
    <location>
        <begin position="1"/>
        <end position="21"/>
    </location>
</feature>
<dbReference type="GO" id="GO:0005524">
    <property type="term" value="F:ATP binding"/>
    <property type="evidence" value="ECO:0007669"/>
    <property type="project" value="UniProtKB-UniRule"/>
</dbReference>
<dbReference type="GO" id="GO:0004693">
    <property type="term" value="F:cyclin-dependent protein serine/threonine kinase activity"/>
    <property type="evidence" value="ECO:0007669"/>
    <property type="project" value="UniProtKB-EC"/>
</dbReference>
<keyword evidence="4" id="KW-0808">Transferase</keyword>
<dbReference type="AlphaFoldDB" id="A0AAW1T471"/>
<evidence type="ECO:0000256" key="10">
    <source>
        <dbReference type="PROSITE-ProRule" id="PRU10141"/>
    </source>
</evidence>
<evidence type="ECO:0000256" key="2">
    <source>
        <dbReference type="ARBA" id="ARBA00012425"/>
    </source>
</evidence>
<dbReference type="InterPro" id="IPR000719">
    <property type="entry name" value="Prot_kinase_dom"/>
</dbReference>
<proteinExistence type="inferred from homology"/>
<keyword evidence="6" id="KW-0418">Kinase</keyword>
<reference evidence="14 15" key="1">
    <citation type="journal article" date="2024" name="Nat. Commun.">
        <title>Phylogenomics reveals the evolutionary origins of lichenization in chlorophyte algae.</title>
        <authorList>
            <person name="Puginier C."/>
            <person name="Libourel C."/>
            <person name="Otte J."/>
            <person name="Skaloud P."/>
            <person name="Haon M."/>
            <person name="Grisel S."/>
            <person name="Petersen M."/>
            <person name="Berrin J.G."/>
            <person name="Delaux P.M."/>
            <person name="Dal Grande F."/>
            <person name="Keller J."/>
        </authorList>
    </citation>
    <scope>NUCLEOTIDE SEQUENCE [LARGE SCALE GENOMIC DNA]</scope>
    <source>
        <strain evidence="14 15">SAG 2523</strain>
    </source>
</reference>
<feature type="binding site" evidence="10">
    <location>
        <position position="60"/>
    </location>
    <ligand>
        <name>ATP</name>
        <dbReference type="ChEBI" id="CHEBI:30616"/>
    </ligand>
</feature>
<organism evidence="14 15">
    <name type="scientific">Apatococcus fuscideae</name>
    <dbReference type="NCBI Taxonomy" id="2026836"/>
    <lineage>
        <taxon>Eukaryota</taxon>
        <taxon>Viridiplantae</taxon>
        <taxon>Chlorophyta</taxon>
        <taxon>core chlorophytes</taxon>
        <taxon>Trebouxiophyceae</taxon>
        <taxon>Chlorellales</taxon>
        <taxon>Chlorellaceae</taxon>
        <taxon>Apatococcus</taxon>
    </lineage>
</organism>
<comment type="catalytic activity">
    <reaction evidence="9">
        <text>L-seryl-[protein] + ATP = O-phospho-L-seryl-[protein] + ADP + H(+)</text>
        <dbReference type="Rhea" id="RHEA:17989"/>
        <dbReference type="Rhea" id="RHEA-COMP:9863"/>
        <dbReference type="Rhea" id="RHEA-COMP:11604"/>
        <dbReference type="ChEBI" id="CHEBI:15378"/>
        <dbReference type="ChEBI" id="CHEBI:29999"/>
        <dbReference type="ChEBI" id="CHEBI:30616"/>
        <dbReference type="ChEBI" id="CHEBI:83421"/>
        <dbReference type="ChEBI" id="CHEBI:456216"/>
        <dbReference type="EC" id="2.7.11.22"/>
    </reaction>
</comment>
<dbReference type="SMART" id="SM00220">
    <property type="entry name" value="S_TKc"/>
    <property type="match status" value="1"/>
</dbReference>
<evidence type="ECO:0000256" key="9">
    <source>
        <dbReference type="ARBA" id="ARBA00048367"/>
    </source>
</evidence>
<name>A0AAW1T471_9CHLO</name>
<dbReference type="PROSITE" id="PS00107">
    <property type="entry name" value="PROTEIN_KINASE_ATP"/>
    <property type="match status" value="1"/>
</dbReference>
<dbReference type="PANTHER" id="PTHR24056">
    <property type="entry name" value="CELL DIVISION PROTEIN KINASE"/>
    <property type="match status" value="1"/>
</dbReference>
<dbReference type="GO" id="GO:0040019">
    <property type="term" value="P:positive regulation of embryonic development"/>
    <property type="evidence" value="ECO:0007669"/>
    <property type="project" value="UniProtKB-ARBA"/>
</dbReference>
<evidence type="ECO:0000256" key="6">
    <source>
        <dbReference type="ARBA" id="ARBA00022777"/>
    </source>
</evidence>
<dbReference type="FunFam" id="3.30.200.20:FF:000054">
    <property type="entry name" value="Cyclin-dependent kinase 11B"/>
    <property type="match status" value="1"/>
</dbReference>
<evidence type="ECO:0000256" key="5">
    <source>
        <dbReference type="ARBA" id="ARBA00022741"/>
    </source>
</evidence>
<dbReference type="Pfam" id="PF00069">
    <property type="entry name" value="Pkinase"/>
    <property type="match status" value="1"/>
</dbReference>
<dbReference type="GO" id="GO:0007346">
    <property type="term" value="P:regulation of mitotic cell cycle"/>
    <property type="evidence" value="ECO:0007669"/>
    <property type="project" value="TreeGrafter"/>
</dbReference>
<dbReference type="GO" id="GO:0005634">
    <property type="term" value="C:nucleus"/>
    <property type="evidence" value="ECO:0007669"/>
    <property type="project" value="TreeGrafter"/>
</dbReference>
<dbReference type="PANTHER" id="PTHR24056:SF107">
    <property type="entry name" value="CYCLIN-DEPENDENT KINASE 11A-RELATED"/>
    <property type="match status" value="1"/>
</dbReference>
<dbReference type="InterPro" id="IPR017441">
    <property type="entry name" value="Protein_kinase_ATP_BS"/>
</dbReference>
<evidence type="ECO:0000256" key="8">
    <source>
        <dbReference type="ARBA" id="ARBA00047811"/>
    </source>
</evidence>
<keyword evidence="3 11" id="KW-0723">Serine/threonine-protein kinase</keyword>
<dbReference type="PROSITE" id="PS50011">
    <property type="entry name" value="PROTEIN_KINASE_DOM"/>
    <property type="match status" value="1"/>
</dbReference>
<dbReference type="Gene3D" id="3.30.200.20">
    <property type="entry name" value="Phosphorylase Kinase, domain 1"/>
    <property type="match status" value="1"/>
</dbReference>
<evidence type="ECO:0000256" key="4">
    <source>
        <dbReference type="ARBA" id="ARBA00022679"/>
    </source>
</evidence>
<keyword evidence="15" id="KW-1185">Reference proteome</keyword>
<evidence type="ECO:0000313" key="14">
    <source>
        <dbReference type="EMBL" id="KAK9863978.1"/>
    </source>
</evidence>
<feature type="region of interest" description="Disordered" evidence="12">
    <location>
        <begin position="1"/>
        <end position="22"/>
    </location>
</feature>
<dbReference type="InterPro" id="IPR050108">
    <property type="entry name" value="CDK"/>
</dbReference>
<evidence type="ECO:0000256" key="12">
    <source>
        <dbReference type="SAM" id="MobiDB-lite"/>
    </source>
</evidence>
<dbReference type="InterPro" id="IPR011009">
    <property type="entry name" value="Kinase-like_dom_sf"/>
</dbReference>
<dbReference type="SUPFAM" id="SSF56112">
    <property type="entry name" value="Protein kinase-like (PK-like)"/>
    <property type="match status" value="1"/>
</dbReference>
<feature type="domain" description="Protein kinase" evidence="13">
    <location>
        <begin position="31"/>
        <end position="315"/>
    </location>
</feature>
<comment type="similarity">
    <text evidence="1">Belongs to the protein kinase superfamily. CMGC Ser/Thr protein kinase family. CDC2/CDKX subfamily.</text>
</comment>
<sequence>MANVQTGGPSPQSASPAQNESLPVLDDVQDYEKIQRIGEGTYGVVYKAKHKLTGEVVALKKLRMEREKDGMPITSVRELRVLQSCRHQNLVHLQRVVTGSQAESVFLVFEYCTYDLGRLLDTMPRPFSLPEVKCLFKQLLEGVAFLHSRWIVHRDLKLSNLLLTKTGFLKLCDFGLARYFHAYEKPLTPRVVTLWYRAPELLLGSELYTEAVDMWAAGCILAELLLHGPLFPAKTELETLQMIAKLLGSPNNRIWPGLASIEGAAKVKWPSQPYSHLQKEFGKVPADGIELLNCLLTYDPEKRMTARQALHHPFFTTSPLPLRPEHMPSFPSYFDPPDPRHNSQGAAGETMALEWRVVACRWVYTHQTRRSGPQFNFSTAGAC</sequence>
<evidence type="ECO:0000256" key="11">
    <source>
        <dbReference type="RuleBase" id="RU000304"/>
    </source>
</evidence>
<comment type="catalytic activity">
    <reaction evidence="8">
        <text>L-threonyl-[protein] + ATP = O-phospho-L-threonyl-[protein] + ADP + H(+)</text>
        <dbReference type="Rhea" id="RHEA:46608"/>
        <dbReference type="Rhea" id="RHEA-COMP:11060"/>
        <dbReference type="Rhea" id="RHEA-COMP:11605"/>
        <dbReference type="ChEBI" id="CHEBI:15378"/>
        <dbReference type="ChEBI" id="CHEBI:30013"/>
        <dbReference type="ChEBI" id="CHEBI:30616"/>
        <dbReference type="ChEBI" id="CHEBI:61977"/>
        <dbReference type="ChEBI" id="CHEBI:456216"/>
        <dbReference type="EC" id="2.7.11.22"/>
    </reaction>
</comment>
<keyword evidence="7 10" id="KW-0067">ATP-binding</keyword>
<dbReference type="Proteomes" id="UP001485043">
    <property type="component" value="Unassembled WGS sequence"/>
</dbReference>
<gene>
    <name evidence="14" type="ORF">WJX84_007333</name>
</gene>
<keyword evidence="5 10" id="KW-0547">Nucleotide-binding</keyword>
<evidence type="ECO:0000256" key="7">
    <source>
        <dbReference type="ARBA" id="ARBA00022840"/>
    </source>
</evidence>
<protein>
    <recommendedName>
        <fullName evidence="2">cyclin-dependent kinase</fullName>
        <ecNumber evidence="2">2.7.11.22</ecNumber>
    </recommendedName>
</protein>
<dbReference type="EC" id="2.7.11.22" evidence="2"/>
<dbReference type="FunFam" id="1.10.510.10:FF:000533">
    <property type="entry name" value="cyclin-dependent kinase 10"/>
    <property type="match status" value="1"/>
</dbReference>
<evidence type="ECO:0000256" key="1">
    <source>
        <dbReference type="ARBA" id="ARBA00006485"/>
    </source>
</evidence>
<dbReference type="PROSITE" id="PS00108">
    <property type="entry name" value="PROTEIN_KINASE_ST"/>
    <property type="match status" value="1"/>
</dbReference>
<evidence type="ECO:0000256" key="3">
    <source>
        <dbReference type="ARBA" id="ARBA00022527"/>
    </source>
</evidence>
<accession>A0AAW1T471</accession>